<evidence type="ECO:0000259" key="4">
    <source>
        <dbReference type="PROSITE" id="PS50011"/>
    </source>
</evidence>
<dbReference type="InterPro" id="IPR011009">
    <property type="entry name" value="Kinase-like_dom_sf"/>
</dbReference>
<feature type="region of interest" description="Disordered" evidence="2">
    <location>
        <begin position="460"/>
        <end position="481"/>
    </location>
</feature>
<dbReference type="FunFam" id="1.10.510.10:FF:001123">
    <property type="entry name" value="CK1/CK1/CK1-D protein kinase"/>
    <property type="match status" value="1"/>
</dbReference>
<dbReference type="PROSITE" id="PS00107">
    <property type="entry name" value="PROTEIN_KINASE_ATP"/>
    <property type="match status" value="1"/>
</dbReference>
<feature type="domain" description="Protein kinase" evidence="4">
    <location>
        <begin position="141"/>
        <end position="407"/>
    </location>
</feature>
<keyword evidence="6" id="KW-1185">Reference proteome</keyword>
<keyword evidence="1" id="KW-0067">ATP-binding</keyword>
<dbReference type="GO" id="GO:0004672">
    <property type="term" value="F:protein kinase activity"/>
    <property type="evidence" value="ECO:0007669"/>
    <property type="project" value="InterPro"/>
</dbReference>
<dbReference type="SMART" id="SM00220">
    <property type="entry name" value="S_TKc"/>
    <property type="match status" value="1"/>
</dbReference>
<reference evidence="5 6" key="1">
    <citation type="journal article" date="2020" name="ISME J.">
        <title>Uncovering the hidden diversity of litter-decomposition mechanisms in mushroom-forming fungi.</title>
        <authorList>
            <person name="Floudas D."/>
            <person name="Bentzer J."/>
            <person name="Ahren D."/>
            <person name="Johansson T."/>
            <person name="Persson P."/>
            <person name="Tunlid A."/>
        </authorList>
    </citation>
    <scope>NUCLEOTIDE SEQUENCE [LARGE SCALE GENOMIC DNA]</scope>
    <source>
        <strain evidence="5 6">CBS 291.85</strain>
    </source>
</reference>
<dbReference type="SUPFAM" id="SSF56112">
    <property type="entry name" value="Protein kinase-like (PK-like)"/>
    <property type="match status" value="1"/>
</dbReference>
<gene>
    <name evidence="5" type="ORF">D9758_003955</name>
</gene>
<dbReference type="Pfam" id="PF00069">
    <property type="entry name" value="Pkinase"/>
    <property type="match status" value="1"/>
</dbReference>
<name>A0A8H5LRQ3_9AGAR</name>
<dbReference type="InterPro" id="IPR017441">
    <property type="entry name" value="Protein_kinase_ATP_BS"/>
</dbReference>
<keyword evidence="1" id="KW-0547">Nucleotide-binding</keyword>
<evidence type="ECO:0000256" key="2">
    <source>
        <dbReference type="SAM" id="MobiDB-lite"/>
    </source>
</evidence>
<feature type="signal peptide" evidence="3">
    <location>
        <begin position="1"/>
        <end position="20"/>
    </location>
</feature>
<protein>
    <recommendedName>
        <fullName evidence="4">Protein kinase domain-containing protein</fullName>
    </recommendedName>
</protein>
<proteinExistence type="predicted"/>
<dbReference type="InterPro" id="IPR050235">
    <property type="entry name" value="CK1_Ser-Thr_kinase"/>
</dbReference>
<evidence type="ECO:0000313" key="5">
    <source>
        <dbReference type="EMBL" id="KAF5367102.1"/>
    </source>
</evidence>
<dbReference type="OrthoDB" id="5800476at2759"/>
<dbReference type="Gene3D" id="1.10.510.10">
    <property type="entry name" value="Transferase(Phosphotransferase) domain 1"/>
    <property type="match status" value="1"/>
</dbReference>
<evidence type="ECO:0000313" key="6">
    <source>
        <dbReference type="Proteomes" id="UP000559256"/>
    </source>
</evidence>
<organism evidence="5 6">
    <name type="scientific">Tetrapyrgos nigripes</name>
    <dbReference type="NCBI Taxonomy" id="182062"/>
    <lineage>
        <taxon>Eukaryota</taxon>
        <taxon>Fungi</taxon>
        <taxon>Dikarya</taxon>
        <taxon>Basidiomycota</taxon>
        <taxon>Agaricomycotina</taxon>
        <taxon>Agaricomycetes</taxon>
        <taxon>Agaricomycetidae</taxon>
        <taxon>Agaricales</taxon>
        <taxon>Marasmiineae</taxon>
        <taxon>Marasmiaceae</taxon>
        <taxon>Tetrapyrgos</taxon>
    </lineage>
</organism>
<feature type="binding site" evidence="1">
    <location>
        <position position="170"/>
    </location>
    <ligand>
        <name>ATP</name>
        <dbReference type="ChEBI" id="CHEBI:30616"/>
    </ligand>
</feature>
<accession>A0A8H5LRQ3</accession>
<evidence type="ECO:0000256" key="3">
    <source>
        <dbReference type="SAM" id="SignalP"/>
    </source>
</evidence>
<dbReference type="EMBL" id="JAACJM010000020">
    <property type="protein sequence ID" value="KAF5367102.1"/>
    <property type="molecule type" value="Genomic_DNA"/>
</dbReference>
<dbReference type="Proteomes" id="UP000559256">
    <property type="component" value="Unassembled WGS sequence"/>
</dbReference>
<dbReference type="InterPro" id="IPR000719">
    <property type="entry name" value="Prot_kinase_dom"/>
</dbReference>
<keyword evidence="3" id="KW-0732">Signal</keyword>
<dbReference type="AlphaFoldDB" id="A0A8H5LRQ3"/>
<evidence type="ECO:0000256" key="1">
    <source>
        <dbReference type="PROSITE-ProRule" id="PRU10141"/>
    </source>
</evidence>
<comment type="caution">
    <text evidence="5">The sequence shown here is derived from an EMBL/GenBank/DDBJ whole genome shotgun (WGS) entry which is preliminary data.</text>
</comment>
<dbReference type="PROSITE" id="PS50011">
    <property type="entry name" value="PROTEIN_KINASE_DOM"/>
    <property type="match status" value="1"/>
</dbReference>
<feature type="chain" id="PRO_5034757546" description="Protein kinase domain-containing protein" evidence="3">
    <location>
        <begin position="21"/>
        <end position="503"/>
    </location>
</feature>
<sequence length="503" mass="55945">MPSISLKLLPFTLLLAGTLASTLVATHGDFEDAFQDSLGQCEQNATTTTPPSCLIREVEFSTSPQLFADTNQVCSGFPPLTFNITLDDANDDDSEPEGDDQCAREPAFDFSQWILAQNLNASSSSHPSQSVSGSSIVGGLYQIGKKIGQGSFGVVFEGSMLLSDIPVAIKFERNLESPKLVEEFNSYMALNGTLGVPQVYYFGQEGLHNVLVMDLLGPSLEDVFKMCGRKFSVKTVCMLAKQLLTRVEAVHEKSLLNRDIKPDNFLIGVQGADNVNTAYMIDFGLAKYYRDPETQVHIPYKEGKGHAGTARYMSINNHLGRTQSRRDDLETLGYVFMYFLRGRLPWQALRATTDKERYKKIRKMKQSTPIAKLFKGFPEEFSTYMNYVRHLGFEETPNYDYLRDLFTRVLQDLDEEEDGVYDWMLLNNGQGWEAGIIPSTKPKTLVPAHAIVNAVTLHASREHRPDSEDANNSSPLVLNPAPAHAKGSLNLPISPAAKWVMTS</sequence>
<dbReference type="GO" id="GO:0005524">
    <property type="term" value="F:ATP binding"/>
    <property type="evidence" value="ECO:0007669"/>
    <property type="project" value="UniProtKB-UniRule"/>
</dbReference>
<dbReference type="PANTHER" id="PTHR11909">
    <property type="entry name" value="CASEIN KINASE-RELATED"/>
    <property type="match status" value="1"/>
</dbReference>